<feature type="domain" description="Smf/DprA SLOG" evidence="2">
    <location>
        <begin position="82"/>
        <end position="290"/>
    </location>
</feature>
<dbReference type="SUPFAM" id="SSF102405">
    <property type="entry name" value="MCP/YpsA-like"/>
    <property type="match status" value="1"/>
</dbReference>
<dbReference type="InterPro" id="IPR057666">
    <property type="entry name" value="DrpA_SLOG"/>
</dbReference>
<organism evidence="3 4">
    <name type="scientific">Enterococcus columbae DSM 7374 = ATCC 51263</name>
    <dbReference type="NCBI Taxonomy" id="1121865"/>
    <lineage>
        <taxon>Bacteria</taxon>
        <taxon>Bacillati</taxon>
        <taxon>Bacillota</taxon>
        <taxon>Bacilli</taxon>
        <taxon>Lactobacillales</taxon>
        <taxon>Enterococcaceae</taxon>
        <taxon>Enterococcus</taxon>
    </lineage>
</organism>
<name>S1NFH8_9ENTE</name>
<dbReference type="eggNOG" id="COG0758">
    <property type="taxonomic scope" value="Bacteria"/>
</dbReference>
<evidence type="ECO:0000259" key="2">
    <source>
        <dbReference type="Pfam" id="PF02481"/>
    </source>
</evidence>
<dbReference type="GO" id="GO:0009294">
    <property type="term" value="P:DNA-mediated transformation"/>
    <property type="evidence" value="ECO:0007669"/>
    <property type="project" value="InterPro"/>
</dbReference>
<comment type="caution">
    <text evidence="3">The sequence shown here is derived from an EMBL/GenBank/DDBJ whole genome shotgun (WGS) entry which is preliminary data.</text>
</comment>
<dbReference type="InterPro" id="IPR003488">
    <property type="entry name" value="DprA"/>
</dbReference>
<dbReference type="PANTHER" id="PTHR43022">
    <property type="entry name" value="PROTEIN SMF"/>
    <property type="match status" value="1"/>
</dbReference>
<evidence type="ECO:0000313" key="4">
    <source>
        <dbReference type="Proteomes" id="UP000014113"/>
    </source>
</evidence>
<gene>
    <name evidence="3" type="ORF">I568_00903</name>
</gene>
<reference evidence="3 4" key="1">
    <citation type="submission" date="2013-03" db="EMBL/GenBank/DDBJ databases">
        <title>The Genome Sequence of Enterococcus columbae ATCC_51263 (PacBio/Illumina hybrid assembly).</title>
        <authorList>
            <consortium name="The Broad Institute Genomics Platform"/>
            <consortium name="The Broad Institute Genome Sequencing Center for Infectious Disease"/>
            <person name="Earl A."/>
            <person name="Russ C."/>
            <person name="Gilmore M."/>
            <person name="Surin D."/>
            <person name="Walker B."/>
            <person name="Young S."/>
            <person name="Zeng Q."/>
            <person name="Gargeya S."/>
            <person name="Fitzgerald M."/>
            <person name="Haas B."/>
            <person name="Abouelleil A."/>
            <person name="Allen A.W."/>
            <person name="Alvarado L."/>
            <person name="Arachchi H.M."/>
            <person name="Berlin A.M."/>
            <person name="Chapman S.B."/>
            <person name="Gainer-Dewar J."/>
            <person name="Goldberg J."/>
            <person name="Griggs A."/>
            <person name="Gujja S."/>
            <person name="Hansen M."/>
            <person name="Howarth C."/>
            <person name="Imamovic A."/>
            <person name="Ireland A."/>
            <person name="Larimer J."/>
            <person name="McCowan C."/>
            <person name="Murphy C."/>
            <person name="Pearson M."/>
            <person name="Poon T.W."/>
            <person name="Priest M."/>
            <person name="Roberts A."/>
            <person name="Saif S."/>
            <person name="Shea T."/>
            <person name="Sisk P."/>
            <person name="Sykes S."/>
            <person name="Wortman J."/>
            <person name="Nusbaum C."/>
            <person name="Birren B."/>
        </authorList>
    </citation>
    <scope>NUCLEOTIDE SEQUENCE [LARGE SCALE GENOMIC DNA]</scope>
    <source>
        <strain evidence="3 4">ATCC 51263</strain>
    </source>
</reference>
<sequence length="292" mass="33302">MFSELTPQEQLCLKLSYLPLSIQKKWCCIDYFRDKPDENAISYPAERIATILQIQRNLEKFRQYWEYLTVERLTDLLKDQQYITYFSSDYPFLLKQSYQPPIVLYYIGNLALIHQPQIAFVGSRQACNYSLQILETLIPPLVAKDFCITSGLAKGVDVHSHLTAMNHQGHTIGVIGCGLDICYPKEVLSTYERMKGQQLIISEYPKGTLVKRYHFPLRNRIIASLSQGVCVIEAKEKSGSLITAQIALDEGRQVFIVPGDVLSGRFNGGLKLIQEGAKCVMNAWDILEEFSY</sequence>
<dbReference type="OrthoDB" id="9785707at2"/>
<protein>
    <submittedName>
        <fullName evidence="3">DNA protecting protein DprA</fullName>
    </submittedName>
</protein>
<dbReference type="NCBIfam" id="TIGR00732">
    <property type="entry name" value="dprA"/>
    <property type="match status" value="1"/>
</dbReference>
<dbReference type="STRING" id="1121865.OMW_00305"/>
<dbReference type="PATRIC" id="fig|1121865.3.peg.298"/>
<dbReference type="AlphaFoldDB" id="S1NFH8"/>
<comment type="similarity">
    <text evidence="1">Belongs to the DprA/Smf family.</text>
</comment>
<dbReference type="Proteomes" id="UP000014113">
    <property type="component" value="Unassembled WGS sequence"/>
</dbReference>
<dbReference type="Gene3D" id="3.40.50.450">
    <property type="match status" value="1"/>
</dbReference>
<dbReference type="Pfam" id="PF02481">
    <property type="entry name" value="DNA_processg_A"/>
    <property type="match status" value="1"/>
</dbReference>
<evidence type="ECO:0000313" key="3">
    <source>
        <dbReference type="EMBL" id="EOW84408.1"/>
    </source>
</evidence>
<proteinExistence type="inferred from homology"/>
<dbReference type="PANTHER" id="PTHR43022:SF1">
    <property type="entry name" value="PROTEIN SMF"/>
    <property type="match status" value="1"/>
</dbReference>
<keyword evidence="4" id="KW-1185">Reference proteome</keyword>
<dbReference type="EMBL" id="ASWJ01000004">
    <property type="protein sequence ID" value="EOW84408.1"/>
    <property type="molecule type" value="Genomic_DNA"/>
</dbReference>
<accession>S1NFH8</accession>
<dbReference type="RefSeq" id="WP_016182470.1">
    <property type="nucleotide sequence ID" value="NZ_JXKI01000002.1"/>
</dbReference>
<evidence type="ECO:0000256" key="1">
    <source>
        <dbReference type="ARBA" id="ARBA00006525"/>
    </source>
</evidence>